<evidence type="ECO:0000313" key="3">
    <source>
        <dbReference type="Proteomes" id="UP000324800"/>
    </source>
</evidence>
<evidence type="ECO:0000256" key="1">
    <source>
        <dbReference type="SAM" id="MobiDB-lite"/>
    </source>
</evidence>
<organism evidence="2 3">
    <name type="scientific">Streblomastix strix</name>
    <dbReference type="NCBI Taxonomy" id="222440"/>
    <lineage>
        <taxon>Eukaryota</taxon>
        <taxon>Metamonada</taxon>
        <taxon>Preaxostyla</taxon>
        <taxon>Oxymonadida</taxon>
        <taxon>Streblomastigidae</taxon>
        <taxon>Streblomastix</taxon>
    </lineage>
</organism>
<feature type="region of interest" description="Disordered" evidence="1">
    <location>
        <begin position="213"/>
        <end position="249"/>
    </location>
</feature>
<dbReference type="AlphaFoldDB" id="A0A5J4UMK6"/>
<reference evidence="2 3" key="1">
    <citation type="submission" date="2019-03" db="EMBL/GenBank/DDBJ databases">
        <title>Single cell metagenomics reveals metabolic interactions within the superorganism composed of flagellate Streblomastix strix and complex community of Bacteroidetes bacteria on its surface.</title>
        <authorList>
            <person name="Treitli S.C."/>
            <person name="Kolisko M."/>
            <person name="Husnik F."/>
            <person name="Keeling P."/>
            <person name="Hampl V."/>
        </authorList>
    </citation>
    <scope>NUCLEOTIDE SEQUENCE [LARGE SCALE GENOMIC DNA]</scope>
    <source>
        <strain evidence="2">ST1C</strain>
    </source>
</reference>
<proteinExistence type="predicted"/>
<dbReference type="Proteomes" id="UP000324800">
    <property type="component" value="Unassembled WGS sequence"/>
</dbReference>
<accession>A0A5J4UMK6</accession>
<evidence type="ECO:0000313" key="2">
    <source>
        <dbReference type="EMBL" id="KAA6371617.1"/>
    </source>
</evidence>
<gene>
    <name evidence="2" type="ORF">EZS28_032858</name>
</gene>
<protein>
    <submittedName>
        <fullName evidence="2">Uncharacterized protein</fullName>
    </submittedName>
</protein>
<dbReference type="EMBL" id="SNRW01014307">
    <property type="protein sequence ID" value="KAA6371617.1"/>
    <property type="molecule type" value="Genomic_DNA"/>
</dbReference>
<feature type="region of interest" description="Disordered" evidence="1">
    <location>
        <begin position="294"/>
        <end position="314"/>
    </location>
</feature>
<name>A0A5J4UMK6_9EUKA</name>
<comment type="caution">
    <text evidence="2">The sequence shown here is derived from an EMBL/GenBank/DDBJ whole genome shotgun (WGS) entry which is preliminary data.</text>
</comment>
<feature type="compositionally biased region" description="Polar residues" evidence="1">
    <location>
        <begin position="224"/>
        <end position="249"/>
    </location>
</feature>
<sequence>MIEEHSQGQLFNHGYKLGLQTSDVVDFSEGNTRETPNDLVGMCAALLRFAERSIYIMILMNEGAQGAQQFDPGYNGFMSHALQPLHALRLIQGQGSQDLVNLQAGQYSATVMGPGQQIPQLATFTPTQIIQQLYSKQMIPRPQIQQPFQRFGMYPIMQQFQNFPKPGIFQQTQRSGYSIQLYRQPSFSEGLSQFMQNPPTFALQQIQQSNLLTLPAPNSAGHPTFQSSIQSQNTEQSKQQFSQQPTIRPPTLIQQQQSQAKEPVYINGRLLDSPGTALTIRIVQDLQTLQNKEISQRTDQSFITPVDPQNQQQT</sequence>